<dbReference type="Proteomes" id="UP000616837">
    <property type="component" value="Unassembled WGS sequence"/>
</dbReference>
<evidence type="ECO:0008006" key="3">
    <source>
        <dbReference type="Google" id="ProtNLM"/>
    </source>
</evidence>
<dbReference type="RefSeq" id="WP_191684109.1">
    <property type="nucleotide sequence ID" value="NZ_JACSQW010000006.1"/>
</dbReference>
<keyword evidence="2" id="KW-1185">Reference proteome</keyword>
<sequence length="117" mass="13630">MKDEKRRVSTRLSNQDFLYTSAIAKANGESLSTYLKKKLLEPKYKMSNEQLEQLLKEFTKRVDILTLTRIDQAIFALLKNVQATGQFTDEDRSILLDVQHDMKQVKEGVEQLCRYSL</sequence>
<proteinExistence type="predicted"/>
<reference evidence="1 2" key="1">
    <citation type="submission" date="2020-08" db="EMBL/GenBank/DDBJ databases">
        <title>A Genomic Blueprint of the Chicken Gut Microbiome.</title>
        <authorList>
            <person name="Gilroy R."/>
            <person name="Ravi A."/>
            <person name="Getino M."/>
            <person name="Pursley I."/>
            <person name="Horton D.L."/>
            <person name="Alikhan N.-F."/>
            <person name="Baker D."/>
            <person name="Gharbi K."/>
            <person name="Hall N."/>
            <person name="Watson M."/>
            <person name="Adriaenssens E.M."/>
            <person name="Foster-Nyarko E."/>
            <person name="Jarju S."/>
            <person name="Secka A."/>
            <person name="Antonio M."/>
            <person name="Oren A."/>
            <person name="Chaudhuri R."/>
            <person name="La Ragione R.M."/>
            <person name="Hildebrand F."/>
            <person name="Pallen M.J."/>
        </authorList>
    </citation>
    <scope>NUCLEOTIDE SEQUENCE [LARGE SCALE GENOMIC DNA]</scope>
    <source>
        <strain evidence="1 2">Sa3CUN2</strain>
    </source>
</reference>
<evidence type="ECO:0000313" key="1">
    <source>
        <dbReference type="EMBL" id="MBD7894743.1"/>
    </source>
</evidence>
<gene>
    <name evidence="1" type="ORF">H9564_03275</name>
</gene>
<name>A0ABR8PBW9_9LACO</name>
<dbReference type="EMBL" id="JACSQW010000006">
    <property type="protein sequence ID" value="MBD7894743.1"/>
    <property type="molecule type" value="Genomic_DNA"/>
</dbReference>
<organism evidence="1 2">
    <name type="scientific">Limosilactobacillus avistercoris</name>
    <dbReference type="NCBI Taxonomy" id="2762243"/>
    <lineage>
        <taxon>Bacteria</taxon>
        <taxon>Bacillati</taxon>
        <taxon>Bacillota</taxon>
        <taxon>Bacilli</taxon>
        <taxon>Lactobacillales</taxon>
        <taxon>Lactobacillaceae</taxon>
        <taxon>Limosilactobacillus</taxon>
    </lineage>
</organism>
<accession>A0ABR8PBW9</accession>
<comment type="caution">
    <text evidence="1">The sequence shown here is derived from an EMBL/GenBank/DDBJ whole genome shotgun (WGS) entry which is preliminary data.</text>
</comment>
<protein>
    <recommendedName>
        <fullName evidence="3">Mobilization protein</fullName>
    </recommendedName>
</protein>
<evidence type="ECO:0000313" key="2">
    <source>
        <dbReference type="Proteomes" id="UP000616837"/>
    </source>
</evidence>